<dbReference type="EMBL" id="CP059343">
    <property type="protein sequence ID" value="QMS56132.1"/>
    <property type="molecule type" value="Genomic_DNA"/>
</dbReference>
<evidence type="ECO:0000256" key="7">
    <source>
        <dbReference type="RuleBase" id="RU003942"/>
    </source>
</evidence>
<keyword evidence="3" id="KW-1003">Cell membrane</keyword>
<feature type="transmembrane region" description="Helical" evidence="8">
    <location>
        <begin position="32"/>
        <end position="52"/>
    </location>
</feature>
<evidence type="ECO:0000313" key="10">
    <source>
        <dbReference type="Proteomes" id="UP000216825"/>
    </source>
</evidence>
<evidence type="ECO:0000313" key="9">
    <source>
        <dbReference type="EMBL" id="QMS56132.1"/>
    </source>
</evidence>
<keyword evidence="4 7" id="KW-0812">Transmembrane</keyword>
<reference evidence="9 10" key="2">
    <citation type="submission" date="2020-07" db="EMBL/GenBank/DDBJ databases">
        <title>Genome of starter culture bacteria Kocuria salsicia reveals its technological properties and safety for usage in meat industry.</title>
        <authorList>
            <person name="Michael M."/>
            <person name="Konstantin K."/>
            <person name="Evgenii K."/>
            <person name="Galina S."/>
            <person name="Oksana K."/>
            <person name="Andrei L."/>
        </authorList>
    </citation>
    <scope>NUCLEOTIDE SEQUENCE [LARGE SCALE GENOMIC DNA]</scope>
    <source>
        <strain evidence="9 10">80</strain>
    </source>
</reference>
<protein>
    <submittedName>
        <fullName evidence="9">Multidrug transporter EmrE</fullName>
    </submittedName>
</protein>
<evidence type="ECO:0000256" key="1">
    <source>
        <dbReference type="ARBA" id="ARBA00004651"/>
    </source>
</evidence>
<dbReference type="InterPro" id="IPR045324">
    <property type="entry name" value="Small_multidrug_res"/>
</dbReference>
<dbReference type="Proteomes" id="UP000216825">
    <property type="component" value="Chromosome"/>
</dbReference>
<dbReference type="SUPFAM" id="SSF103481">
    <property type="entry name" value="Multidrug resistance efflux transporter EmrE"/>
    <property type="match status" value="1"/>
</dbReference>
<gene>
    <name evidence="9" type="primary">emrE</name>
    <name evidence="9" type="ORF">CIB50_0000832</name>
</gene>
<dbReference type="InterPro" id="IPR000390">
    <property type="entry name" value="Small_drug/metabolite_transptr"/>
</dbReference>
<dbReference type="GO" id="GO:0005886">
    <property type="term" value="C:plasma membrane"/>
    <property type="evidence" value="ECO:0007669"/>
    <property type="project" value="UniProtKB-SubCell"/>
</dbReference>
<evidence type="ECO:0000256" key="4">
    <source>
        <dbReference type="ARBA" id="ARBA00022692"/>
    </source>
</evidence>
<sequence>MTALAALSLASAILCEVVGTVSLRLASAGRKVWWVGATVGYVLAFWLLAVVLSHGVPLGVAYGIWSAMGVAITAVISRVFFKEPLTWLMCLGLALIVGGVLCIDFGAMH</sequence>
<evidence type="ECO:0000256" key="6">
    <source>
        <dbReference type="ARBA" id="ARBA00023136"/>
    </source>
</evidence>
<feature type="transmembrane region" description="Helical" evidence="8">
    <location>
        <begin position="59"/>
        <end position="80"/>
    </location>
</feature>
<feature type="transmembrane region" description="Helical" evidence="8">
    <location>
        <begin position="86"/>
        <end position="107"/>
    </location>
</feature>
<accession>A0A7D7PSD1</accession>
<comment type="subcellular location">
    <subcellularLocation>
        <location evidence="1 7">Cell membrane</location>
        <topology evidence="1 7">Multi-pass membrane protein</topology>
    </subcellularLocation>
</comment>
<dbReference type="InterPro" id="IPR037185">
    <property type="entry name" value="EmrE-like"/>
</dbReference>
<proteinExistence type="inferred from homology"/>
<reference evidence="10" key="1">
    <citation type="submission" date="2017-08" db="EMBL/GenBank/DDBJ databases">
        <title>Draft Genome Sequence of Kocuria varians 80.</title>
        <authorList>
            <person name="Minaev M."/>
            <person name="Kurbakov K.A."/>
            <person name="Solodovnikova G.I."/>
            <person name="Kuznetsova O.A."/>
            <person name="Lisitsyn A.B."/>
        </authorList>
    </citation>
    <scope>NUCLEOTIDE SEQUENCE [LARGE SCALE GENOMIC DNA]</scope>
    <source>
        <strain evidence="10">80</strain>
    </source>
</reference>
<comment type="similarity">
    <text evidence="7">Belongs to the drug/metabolite transporter (DMT) superfamily. Small multidrug resistance (SMR) (TC 2.A.7.1) family.</text>
</comment>
<keyword evidence="2" id="KW-0813">Transport</keyword>
<evidence type="ECO:0000256" key="8">
    <source>
        <dbReference type="SAM" id="Phobius"/>
    </source>
</evidence>
<dbReference type="PANTHER" id="PTHR30561">
    <property type="entry name" value="SMR FAMILY PROTON-DEPENDENT DRUG EFFLUX TRANSPORTER SUGE"/>
    <property type="match status" value="1"/>
</dbReference>
<dbReference type="KEGG" id="kvr:CIB50_0000832"/>
<dbReference type="PANTHER" id="PTHR30561:SF1">
    <property type="entry name" value="MULTIDRUG TRANSPORTER EMRE"/>
    <property type="match status" value="1"/>
</dbReference>
<evidence type="ECO:0000256" key="5">
    <source>
        <dbReference type="ARBA" id="ARBA00022989"/>
    </source>
</evidence>
<evidence type="ECO:0000256" key="2">
    <source>
        <dbReference type="ARBA" id="ARBA00022448"/>
    </source>
</evidence>
<keyword evidence="5 8" id="KW-1133">Transmembrane helix</keyword>
<keyword evidence="10" id="KW-1185">Reference proteome</keyword>
<dbReference type="AlphaFoldDB" id="A0A7D7PSD1"/>
<dbReference type="Pfam" id="PF00893">
    <property type="entry name" value="Multi_Drug_Res"/>
    <property type="match status" value="1"/>
</dbReference>
<dbReference type="Gene3D" id="1.10.3730.20">
    <property type="match status" value="1"/>
</dbReference>
<name>A0A7D7PSD1_KOCVA</name>
<organism evidence="9 10">
    <name type="scientific">Kocuria varians</name>
    <name type="common">Micrococcus varians</name>
    <dbReference type="NCBI Taxonomy" id="1272"/>
    <lineage>
        <taxon>Bacteria</taxon>
        <taxon>Bacillati</taxon>
        <taxon>Actinomycetota</taxon>
        <taxon>Actinomycetes</taxon>
        <taxon>Micrococcales</taxon>
        <taxon>Micrococcaceae</taxon>
        <taxon>Kocuria</taxon>
    </lineage>
</organism>
<dbReference type="RefSeq" id="WP_055081988.1">
    <property type="nucleotide sequence ID" value="NZ_CP059343.1"/>
</dbReference>
<keyword evidence="6 8" id="KW-0472">Membrane</keyword>
<evidence type="ECO:0000256" key="3">
    <source>
        <dbReference type="ARBA" id="ARBA00022475"/>
    </source>
</evidence>
<dbReference type="GO" id="GO:0022857">
    <property type="term" value="F:transmembrane transporter activity"/>
    <property type="evidence" value="ECO:0007669"/>
    <property type="project" value="InterPro"/>
</dbReference>